<dbReference type="GO" id="GO:0043190">
    <property type="term" value="C:ATP-binding cassette (ABC) transporter complex"/>
    <property type="evidence" value="ECO:0007669"/>
    <property type="project" value="InterPro"/>
</dbReference>
<evidence type="ECO:0000256" key="2">
    <source>
        <dbReference type="ARBA" id="ARBA00022448"/>
    </source>
</evidence>
<evidence type="ECO:0000256" key="5">
    <source>
        <dbReference type="ARBA" id="ARBA00022970"/>
    </source>
</evidence>
<feature type="transmembrane region" description="Helical" evidence="8">
    <location>
        <begin position="113"/>
        <end position="139"/>
    </location>
</feature>
<feature type="transmembrane region" description="Helical" evidence="8">
    <location>
        <begin position="262"/>
        <end position="286"/>
    </location>
</feature>
<dbReference type="InterPro" id="IPR043429">
    <property type="entry name" value="ArtM/GltK/GlnP/TcyL/YhdX-like"/>
</dbReference>
<dbReference type="GO" id="GO:0022857">
    <property type="term" value="F:transmembrane transporter activity"/>
    <property type="evidence" value="ECO:0007669"/>
    <property type="project" value="InterPro"/>
</dbReference>
<organism evidence="10 11">
    <name type="scientific">Georgenia ruanii</name>
    <dbReference type="NCBI Taxonomy" id="348442"/>
    <lineage>
        <taxon>Bacteria</taxon>
        <taxon>Bacillati</taxon>
        <taxon>Actinomycetota</taxon>
        <taxon>Actinomycetes</taxon>
        <taxon>Micrococcales</taxon>
        <taxon>Bogoriellaceae</taxon>
        <taxon>Georgenia</taxon>
    </lineage>
</organism>
<feature type="transmembrane region" description="Helical" evidence="8">
    <location>
        <begin position="81"/>
        <end position="101"/>
    </location>
</feature>
<gene>
    <name evidence="10" type="ORF">GB882_11705</name>
</gene>
<comment type="caution">
    <text evidence="10">The sequence shown here is derived from an EMBL/GenBank/DDBJ whole genome shotgun (WGS) entry which is preliminary data.</text>
</comment>
<evidence type="ECO:0000313" key="11">
    <source>
        <dbReference type="Proteomes" id="UP000429644"/>
    </source>
</evidence>
<dbReference type="NCBIfam" id="TIGR01726">
    <property type="entry name" value="HEQRo_perm_3TM"/>
    <property type="match status" value="1"/>
</dbReference>
<dbReference type="PROSITE" id="PS50928">
    <property type="entry name" value="ABC_TM1"/>
    <property type="match status" value="1"/>
</dbReference>
<evidence type="ECO:0000313" key="10">
    <source>
        <dbReference type="EMBL" id="MPV89333.1"/>
    </source>
</evidence>
<evidence type="ECO:0000259" key="9">
    <source>
        <dbReference type="PROSITE" id="PS50928"/>
    </source>
</evidence>
<dbReference type="CDD" id="cd06261">
    <property type="entry name" value="TM_PBP2"/>
    <property type="match status" value="1"/>
</dbReference>
<dbReference type="GO" id="GO:0006865">
    <property type="term" value="P:amino acid transport"/>
    <property type="evidence" value="ECO:0007669"/>
    <property type="project" value="UniProtKB-KW"/>
</dbReference>
<evidence type="ECO:0000256" key="3">
    <source>
        <dbReference type="ARBA" id="ARBA00022475"/>
    </source>
</evidence>
<keyword evidence="4 8" id="KW-0812">Transmembrane</keyword>
<keyword evidence="7 8" id="KW-0472">Membrane</keyword>
<comment type="subcellular location">
    <subcellularLocation>
        <location evidence="1 8">Cell membrane</location>
        <topology evidence="1 8">Multi-pass membrane protein</topology>
    </subcellularLocation>
</comment>
<evidence type="ECO:0000256" key="8">
    <source>
        <dbReference type="RuleBase" id="RU363032"/>
    </source>
</evidence>
<protein>
    <submittedName>
        <fullName evidence="10">ABC transporter permease subunit</fullName>
    </submittedName>
</protein>
<feature type="non-terminal residue" evidence="10">
    <location>
        <position position="1"/>
    </location>
</feature>
<dbReference type="InterPro" id="IPR010065">
    <property type="entry name" value="AA_ABC_transptr_permease_3TM"/>
</dbReference>
<feature type="domain" description="ABC transmembrane type-1" evidence="9">
    <location>
        <begin position="77"/>
        <end position="283"/>
    </location>
</feature>
<proteinExistence type="inferred from homology"/>
<dbReference type="AlphaFoldDB" id="A0A7J9UY82"/>
<keyword evidence="2 8" id="KW-0813">Transport</keyword>
<evidence type="ECO:0000256" key="6">
    <source>
        <dbReference type="ARBA" id="ARBA00022989"/>
    </source>
</evidence>
<evidence type="ECO:0000256" key="1">
    <source>
        <dbReference type="ARBA" id="ARBA00004651"/>
    </source>
</evidence>
<feature type="transmembrane region" description="Helical" evidence="8">
    <location>
        <begin position="37"/>
        <end position="61"/>
    </location>
</feature>
<comment type="similarity">
    <text evidence="8">Belongs to the binding-protein-dependent transport system permease family.</text>
</comment>
<dbReference type="Proteomes" id="UP000429644">
    <property type="component" value="Unassembled WGS sequence"/>
</dbReference>
<keyword evidence="6 8" id="KW-1133">Transmembrane helix</keyword>
<dbReference type="Gene3D" id="1.10.3720.10">
    <property type="entry name" value="MetI-like"/>
    <property type="match status" value="1"/>
</dbReference>
<accession>A0A7J9UY82</accession>
<evidence type="ECO:0000256" key="7">
    <source>
        <dbReference type="ARBA" id="ARBA00023136"/>
    </source>
</evidence>
<evidence type="ECO:0000256" key="4">
    <source>
        <dbReference type="ARBA" id="ARBA00022692"/>
    </source>
</evidence>
<dbReference type="InterPro" id="IPR000515">
    <property type="entry name" value="MetI-like"/>
</dbReference>
<dbReference type="PANTHER" id="PTHR30614">
    <property type="entry name" value="MEMBRANE COMPONENT OF AMINO ACID ABC TRANSPORTER"/>
    <property type="match status" value="1"/>
</dbReference>
<dbReference type="PANTHER" id="PTHR30614:SF0">
    <property type="entry name" value="L-CYSTINE TRANSPORT SYSTEM PERMEASE PROTEIN TCYL"/>
    <property type="match status" value="1"/>
</dbReference>
<name>A0A7J9UY82_9MICO</name>
<dbReference type="EMBL" id="WHPD01002526">
    <property type="protein sequence ID" value="MPV89333.1"/>
    <property type="molecule type" value="Genomic_DNA"/>
</dbReference>
<keyword evidence="11" id="KW-1185">Reference proteome</keyword>
<dbReference type="InterPro" id="IPR035906">
    <property type="entry name" value="MetI-like_sf"/>
</dbReference>
<keyword evidence="5" id="KW-0029">Amino-acid transport</keyword>
<dbReference type="SUPFAM" id="SSF161098">
    <property type="entry name" value="MetI-like"/>
    <property type="match status" value="1"/>
</dbReference>
<reference evidence="10 11" key="1">
    <citation type="submission" date="2019-10" db="EMBL/GenBank/DDBJ databases">
        <title>Georgenia wutianyii sp. nov. and Georgenia yuyongxinii sp. nov. isolated from plateau pika (Ochotona curzoniae) in the Qinghai-Tibet plateau of China.</title>
        <authorList>
            <person name="Tian Z."/>
        </authorList>
    </citation>
    <scope>NUCLEOTIDE SEQUENCE [LARGE SCALE GENOMIC DNA]</scope>
    <source>
        <strain evidence="10 11">JCM 15130</strain>
    </source>
</reference>
<keyword evidence="3" id="KW-1003">Cell membrane</keyword>
<sequence>VIRMQMTMQAGSASATVLDHEQIAAMPVRRRFEISRWVTAAAGILLVLLLVDFLLSPGWNWHIVAQHLFADKVLAGVGRTLGLTALSLVGGCLLGLLVCAARLSRYPLLRNLALIYIWVIRALPIMVVLLFIFFLAALVPTLGFGIPGLPPLWEVETKRVVTQFGSALLGLSLYFGGKAAEIFRGGYLAVASGQHEAVRALGLTPWTALTRVSGPQAIRVLIPPMANEVVTMFKNTSIVTVIGYGELLTTVQKVYSQTGETIPMLTVACVWYLALTSVLMVGQIWLERRLGRGFNRRPSITPVKA</sequence>
<dbReference type="Pfam" id="PF00528">
    <property type="entry name" value="BPD_transp_1"/>
    <property type="match status" value="1"/>
</dbReference>